<evidence type="ECO:0000256" key="3">
    <source>
        <dbReference type="PIRSR" id="PIRSR001235-1"/>
    </source>
</evidence>
<dbReference type="PIRSF" id="PIRSF001235">
    <property type="entry name" value="Amidase_carbamoylase"/>
    <property type="match status" value="1"/>
</dbReference>
<feature type="binding site" evidence="3">
    <location>
        <position position="188"/>
    </location>
    <ligand>
        <name>Zn(2+)</name>
        <dbReference type="ChEBI" id="CHEBI:29105"/>
        <label>1</label>
    </ligand>
</feature>
<keyword evidence="2 5" id="KW-0378">Hydrolase</keyword>
<evidence type="ECO:0000313" key="6">
    <source>
        <dbReference type="Proteomes" id="UP000239181"/>
    </source>
</evidence>
<dbReference type="SUPFAM" id="SSF55031">
    <property type="entry name" value="Bacterial exopeptidase dimerisation domain"/>
    <property type="match status" value="1"/>
</dbReference>
<keyword evidence="3" id="KW-0862">Zinc</keyword>
<feature type="domain" description="Peptidase M20 dimerisation" evidence="4">
    <location>
        <begin position="208"/>
        <end position="306"/>
    </location>
</feature>
<feature type="binding site" evidence="3">
    <location>
        <position position="92"/>
    </location>
    <ligand>
        <name>Zn(2+)</name>
        <dbReference type="ChEBI" id="CHEBI:29105"/>
        <label>1</label>
    </ligand>
</feature>
<dbReference type="OrthoDB" id="9808195at2"/>
<organism evidence="5 6">
    <name type="scientific">Pantoea coffeiphila</name>
    <dbReference type="NCBI Taxonomy" id="1465635"/>
    <lineage>
        <taxon>Bacteria</taxon>
        <taxon>Pseudomonadati</taxon>
        <taxon>Pseudomonadota</taxon>
        <taxon>Gammaproteobacteria</taxon>
        <taxon>Enterobacterales</taxon>
        <taxon>Erwiniaceae</taxon>
        <taxon>Pantoea</taxon>
    </lineage>
</organism>
<dbReference type="InterPro" id="IPR002933">
    <property type="entry name" value="Peptidase_M20"/>
</dbReference>
<comment type="similarity">
    <text evidence="1">Belongs to the peptidase M20 family.</text>
</comment>
<dbReference type="SUPFAM" id="SSF53187">
    <property type="entry name" value="Zn-dependent exopeptidases"/>
    <property type="match status" value="1"/>
</dbReference>
<protein>
    <submittedName>
        <fullName evidence="5">Zn-dependent hydrolase</fullName>
    </submittedName>
</protein>
<dbReference type="InterPro" id="IPR010158">
    <property type="entry name" value="Amidase_Cbmase"/>
</dbReference>
<feature type="binding site" evidence="3">
    <location>
        <position position="127"/>
    </location>
    <ligand>
        <name>Zn(2+)</name>
        <dbReference type="ChEBI" id="CHEBI:29105"/>
        <label>2</label>
    </ligand>
</feature>
<reference evidence="5 6" key="1">
    <citation type="submission" date="2017-10" db="EMBL/GenBank/DDBJ databases">
        <title>Draft genome of two endophytic bacteria isolated from 'guarana' Paullinia cupana (Mart.) Ducke.</title>
        <authorList>
            <person name="Siqueira K.A."/>
            <person name="Liotti R.G."/>
            <person name="Mendes T.A."/>
            <person name="Soares M.A."/>
        </authorList>
    </citation>
    <scope>NUCLEOTIDE SEQUENCE [LARGE SCALE GENOMIC DNA]</scope>
    <source>
        <strain evidence="5 6">342</strain>
    </source>
</reference>
<dbReference type="InterPro" id="IPR036264">
    <property type="entry name" value="Bact_exopeptidase_dim_dom"/>
</dbReference>
<dbReference type="Pfam" id="PF07687">
    <property type="entry name" value="M20_dimer"/>
    <property type="match status" value="1"/>
</dbReference>
<sequence>MTPEINGDRLLARLEALATIGRNRSGELTRLALSDEDTRARSQVMQWLEEAGARVWIDRIGNIHGASSGENAQPAVCTGSHIDTVINAGALDGSYGVLAGIELLQTLHEQGLKPATSIEVIVFSNEEGVRFTPDLLGSRVMVKDVSLSEALAVESRTGEQFGSELKRSGSTGDVDPWQHLPGSFVELHIEQGPLLEATNNQIGIVEGVQGHSWWQVEVQGQANHAGTTPMHLRRDAGQAAMRLAQNLSEHASRQSVPAVATVGTLSLVPGAINVVPGQARFTVDFRDASADVLRQADIRLHQEARQLEDDGFRVDLRSISRAEPVFFSADIVAAISNAANARTLRTLRMISGASHDAQMISRICPTAMIFVPSVGGISHHPAEATNAADLIMGAQILADVVWALAN</sequence>
<accession>A0A2S9I3T0</accession>
<dbReference type="Gene3D" id="3.40.630.10">
    <property type="entry name" value="Zn peptidases"/>
    <property type="match status" value="1"/>
</dbReference>
<dbReference type="GO" id="GO:0016813">
    <property type="term" value="F:hydrolase activity, acting on carbon-nitrogen (but not peptide) bonds, in linear amidines"/>
    <property type="evidence" value="ECO:0007669"/>
    <property type="project" value="InterPro"/>
</dbReference>
<evidence type="ECO:0000259" key="4">
    <source>
        <dbReference type="Pfam" id="PF07687"/>
    </source>
</evidence>
<evidence type="ECO:0000313" key="5">
    <source>
        <dbReference type="EMBL" id="PRD12458.1"/>
    </source>
</evidence>
<dbReference type="EMBL" id="PDET01000033">
    <property type="protein sequence ID" value="PRD12458.1"/>
    <property type="molecule type" value="Genomic_DNA"/>
</dbReference>
<keyword evidence="6" id="KW-1185">Reference proteome</keyword>
<dbReference type="PANTHER" id="PTHR32494:SF5">
    <property type="entry name" value="ALLANTOATE AMIDOHYDROLASE"/>
    <property type="match status" value="1"/>
</dbReference>
<feature type="binding site" evidence="3">
    <location>
        <position position="379"/>
    </location>
    <ligand>
        <name>Zn(2+)</name>
        <dbReference type="ChEBI" id="CHEBI:29105"/>
        <label>2</label>
    </ligand>
</feature>
<dbReference type="Gene3D" id="3.30.70.360">
    <property type="match status" value="1"/>
</dbReference>
<proteinExistence type="inferred from homology"/>
<dbReference type="NCBIfam" id="TIGR01879">
    <property type="entry name" value="hydantase"/>
    <property type="match status" value="1"/>
</dbReference>
<dbReference type="PANTHER" id="PTHR32494">
    <property type="entry name" value="ALLANTOATE DEIMINASE-RELATED"/>
    <property type="match status" value="1"/>
</dbReference>
<gene>
    <name evidence="5" type="ORF">CQW29_26440</name>
</gene>
<comment type="cofactor">
    <cofactor evidence="3">
        <name>Zn(2+)</name>
        <dbReference type="ChEBI" id="CHEBI:29105"/>
    </cofactor>
    <text evidence="3">Binds 2 Zn(2+) ions per subunit.</text>
</comment>
<dbReference type="CDD" id="cd03884">
    <property type="entry name" value="M20_bAS"/>
    <property type="match status" value="1"/>
</dbReference>
<feature type="binding site" evidence="3">
    <location>
        <position position="92"/>
    </location>
    <ligand>
        <name>Zn(2+)</name>
        <dbReference type="ChEBI" id="CHEBI:29105"/>
        <label>2</label>
    </ligand>
</feature>
<dbReference type="InterPro" id="IPR011650">
    <property type="entry name" value="Peptidase_M20_dimer"/>
</dbReference>
<dbReference type="GO" id="GO:0046872">
    <property type="term" value="F:metal ion binding"/>
    <property type="evidence" value="ECO:0007669"/>
    <property type="project" value="UniProtKB-KW"/>
</dbReference>
<dbReference type="Proteomes" id="UP000239181">
    <property type="component" value="Unassembled WGS sequence"/>
</dbReference>
<evidence type="ECO:0000256" key="1">
    <source>
        <dbReference type="ARBA" id="ARBA00006153"/>
    </source>
</evidence>
<dbReference type="AlphaFoldDB" id="A0A2S9I3T0"/>
<evidence type="ECO:0000256" key="2">
    <source>
        <dbReference type="ARBA" id="ARBA00022801"/>
    </source>
</evidence>
<dbReference type="Pfam" id="PF01546">
    <property type="entry name" value="Peptidase_M20"/>
    <property type="match status" value="1"/>
</dbReference>
<dbReference type="NCBIfam" id="NF006771">
    <property type="entry name" value="PRK09290.1-5"/>
    <property type="match status" value="1"/>
</dbReference>
<name>A0A2S9I3T0_9GAMM</name>
<feature type="binding site" evidence="3">
    <location>
        <position position="81"/>
    </location>
    <ligand>
        <name>Zn(2+)</name>
        <dbReference type="ChEBI" id="CHEBI:29105"/>
        <label>1</label>
    </ligand>
</feature>
<keyword evidence="3" id="KW-0479">Metal-binding</keyword>
<comment type="caution">
    <text evidence="5">The sequence shown here is derived from an EMBL/GenBank/DDBJ whole genome shotgun (WGS) entry which is preliminary data.</text>
</comment>
<dbReference type="RefSeq" id="WP_105595737.1">
    <property type="nucleotide sequence ID" value="NZ_PDET01000033.1"/>
</dbReference>